<dbReference type="Proteomes" id="UP001331761">
    <property type="component" value="Unassembled WGS sequence"/>
</dbReference>
<evidence type="ECO:0000313" key="2">
    <source>
        <dbReference type="Proteomes" id="UP001331761"/>
    </source>
</evidence>
<name>A0AAN8IT13_TRICO</name>
<protein>
    <submittedName>
        <fullName evidence="1">Uncharacterized protein</fullName>
    </submittedName>
</protein>
<organism evidence="1 2">
    <name type="scientific">Trichostrongylus colubriformis</name>
    <name type="common">Black scour worm</name>
    <dbReference type="NCBI Taxonomy" id="6319"/>
    <lineage>
        <taxon>Eukaryota</taxon>
        <taxon>Metazoa</taxon>
        <taxon>Ecdysozoa</taxon>
        <taxon>Nematoda</taxon>
        <taxon>Chromadorea</taxon>
        <taxon>Rhabditida</taxon>
        <taxon>Rhabditina</taxon>
        <taxon>Rhabditomorpha</taxon>
        <taxon>Strongyloidea</taxon>
        <taxon>Trichostrongylidae</taxon>
        <taxon>Trichostrongylus</taxon>
    </lineage>
</organism>
<proteinExistence type="predicted"/>
<dbReference type="AlphaFoldDB" id="A0AAN8IT13"/>
<gene>
    <name evidence="1" type="ORF">GCK32_022237</name>
</gene>
<feature type="non-terminal residue" evidence="1">
    <location>
        <position position="1"/>
    </location>
</feature>
<sequence>SFHFIPHFPVFPLARNAVNYCLRKKNEPQIGLDLALSAMRVLVDPNEGIVSSLHSALFAVCVRLNNVDAAMPYIYRNVTALVNEVSALMLFQRRVFCFLFSEQGLKVFILRN</sequence>
<dbReference type="EMBL" id="WIXE01002360">
    <property type="protein sequence ID" value="KAK5984886.1"/>
    <property type="molecule type" value="Genomic_DNA"/>
</dbReference>
<comment type="caution">
    <text evidence="1">The sequence shown here is derived from an EMBL/GenBank/DDBJ whole genome shotgun (WGS) entry which is preliminary data.</text>
</comment>
<accession>A0AAN8IT13</accession>
<reference evidence="1 2" key="1">
    <citation type="submission" date="2019-10" db="EMBL/GenBank/DDBJ databases">
        <title>Assembly and Annotation for the nematode Trichostrongylus colubriformis.</title>
        <authorList>
            <person name="Martin J."/>
        </authorList>
    </citation>
    <scope>NUCLEOTIDE SEQUENCE [LARGE SCALE GENOMIC DNA]</scope>
    <source>
        <strain evidence="1">G859</strain>
        <tissue evidence="1">Whole worm</tissue>
    </source>
</reference>
<keyword evidence="2" id="KW-1185">Reference proteome</keyword>
<evidence type="ECO:0000313" key="1">
    <source>
        <dbReference type="EMBL" id="KAK5984886.1"/>
    </source>
</evidence>